<name>B4K3T3_DROGR</name>
<dbReference type="AlphaFoldDB" id="B4K3T3"/>
<keyword evidence="3" id="KW-1185">Reference proteome</keyword>
<reference evidence="2 3" key="1">
    <citation type="journal article" date="2007" name="Nature">
        <title>Evolution of genes and genomes on the Drosophila phylogeny.</title>
        <authorList>
            <consortium name="Drosophila 12 Genomes Consortium"/>
            <person name="Clark A.G."/>
            <person name="Eisen M.B."/>
            <person name="Smith D.R."/>
            <person name="Bergman C.M."/>
            <person name="Oliver B."/>
            <person name="Markow T.A."/>
            <person name="Kaufman T.C."/>
            <person name="Kellis M."/>
            <person name="Gelbart W."/>
            <person name="Iyer V.N."/>
            <person name="Pollard D.A."/>
            <person name="Sackton T.B."/>
            <person name="Larracuente A.M."/>
            <person name="Singh N.D."/>
            <person name="Abad J.P."/>
            <person name="Abt D.N."/>
            <person name="Adryan B."/>
            <person name="Aguade M."/>
            <person name="Akashi H."/>
            <person name="Anderson W.W."/>
            <person name="Aquadro C.F."/>
            <person name="Ardell D.H."/>
            <person name="Arguello R."/>
            <person name="Artieri C.G."/>
            <person name="Barbash D.A."/>
            <person name="Barker D."/>
            <person name="Barsanti P."/>
            <person name="Batterham P."/>
            <person name="Batzoglou S."/>
            <person name="Begun D."/>
            <person name="Bhutkar A."/>
            <person name="Blanco E."/>
            <person name="Bosak S.A."/>
            <person name="Bradley R.K."/>
            <person name="Brand A.D."/>
            <person name="Brent M.R."/>
            <person name="Brooks A.N."/>
            <person name="Brown R.H."/>
            <person name="Butlin R.K."/>
            <person name="Caggese C."/>
            <person name="Calvi B.R."/>
            <person name="Bernardo de Carvalho A."/>
            <person name="Caspi A."/>
            <person name="Castrezana S."/>
            <person name="Celniker S.E."/>
            <person name="Chang J.L."/>
            <person name="Chapple C."/>
            <person name="Chatterji S."/>
            <person name="Chinwalla A."/>
            <person name="Civetta A."/>
            <person name="Clifton S.W."/>
            <person name="Comeron J.M."/>
            <person name="Costello J.C."/>
            <person name="Coyne J.A."/>
            <person name="Daub J."/>
            <person name="David R.G."/>
            <person name="Delcher A.L."/>
            <person name="Delehaunty K."/>
            <person name="Do C.B."/>
            <person name="Ebling H."/>
            <person name="Edwards K."/>
            <person name="Eickbush T."/>
            <person name="Evans J.D."/>
            <person name="Filipski A."/>
            <person name="Findeiss S."/>
            <person name="Freyhult E."/>
            <person name="Fulton L."/>
            <person name="Fulton R."/>
            <person name="Garcia A.C."/>
            <person name="Gardiner A."/>
            <person name="Garfield D.A."/>
            <person name="Garvin B.E."/>
            <person name="Gibson G."/>
            <person name="Gilbert D."/>
            <person name="Gnerre S."/>
            <person name="Godfrey J."/>
            <person name="Good R."/>
            <person name="Gotea V."/>
            <person name="Gravely B."/>
            <person name="Greenberg A.J."/>
            <person name="Griffiths-Jones S."/>
            <person name="Gross S."/>
            <person name="Guigo R."/>
            <person name="Gustafson E.A."/>
            <person name="Haerty W."/>
            <person name="Hahn M.W."/>
            <person name="Halligan D.L."/>
            <person name="Halpern A.L."/>
            <person name="Halter G.M."/>
            <person name="Han M.V."/>
            <person name="Heger A."/>
            <person name="Hillier L."/>
            <person name="Hinrichs A.S."/>
            <person name="Holmes I."/>
            <person name="Hoskins R.A."/>
            <person name="Hubisz M.J."/>
            <person name="Hultmark D."/>
            <person name="Huntley M.A."/>
            <person name="Jaffe D.B."/>
            <person name="Jagadeeshan S."/>
            <person name="Jeck W.R."/>
            <person name="Johnson J."/>
            <person name="Jones C.D."/>
            <person name="Jordan W.C."/>
            <person name="Karpen G.H."/>
            <person name="Kataoka E."/>
            <person name="Keightley P.D."/>
            <person name="Kheradpour P."/>
            <person name="Kirkness E.F."/>
            <person name="Koerich L.B."/>
            <person name="Kristiansen K."/>
            <person name="Kudrna D."/>
            <person name="Kulathinal R.J."/>
            <person name="Kumar S."/>
            <person name="Kwok R."/>
            <person name="Lander E."/>
            <person name="Langley C.H."/>
            <person name="Lapoint R."/>
            <person name="Lazzaro B.P."/>
            <person name="Lee S.J."/>
            <person name="Levesque L."/>
            <person name="Li R."/>
            <person name="Lin C.F."/>
            <person name="Lin M.F."/>
            <person name="Lindblad-Toh K."/>
            <person name="Llopart A."/>
            <person name="Long M."/>
            <person name="Low L."/>
            <person name="Lozovsky E."/>
            <person name="Lu J."/>
            <person name="Luo M."/>
            <person name="Machado C.A."/>
            <person name="Makalowski W."/>
            <person name="Marzo M."/>
            <person name="Matsuda M."/>
            <person name="Matzkin L."/>
            <person name="McAllister B."/>
            <person name="McBride C.S."/>
            <person name="McKernan B."/>
            <person name="McKernan K."/>
            <person name="Mendez-Lago M."/>
            <person name="Minx P."/>
            <person name="Mollenhauer M.U."/>
            <person name="Montooth K."/>
            <person name="Mount S.M."/>
            <person name="Mu X."/>
            <person name="Myers E."/>
            <person name="Negre B."/>
            <person name="Newfeld S."/>
            <person name="Nielsen R."/>
            <person name="Noor M.A."/>
            <person name="O'Grady P."/>
            <person name="Pachter L."/>
            <person name="Papaceit M."/>
            <person name="Parisi M.J."/>
            <person name="Parisi M."/>
            <person name="Parts L."/>
            <person name="Pedersen J.S."/>
            <person name="Pesole G."/>
            <person name="Phillippy A.M."/>
            <person name="Ponting C.P."/>
            <person name="Pop M."/>
            <person name="Porcelli D."/>
            <person name="Powell J.R."/>
            <person name="Prohaska S."/>
            <person name="Pruitt K."/>
            <person name="Puig M."/>
            <person name="Quesneville H."/>
            <person name="Ram K.R."/>
            <person name="Rand D."/>
            <person name="Rasmussen M.D."/>
            <person name="Reed L.K."/>
            <person name="Reenan R."/>
            <person name="Reily A."/>
            <person name="Remington K.A."/>
            <person name="Rieger T.T."/>
            <person name="Ritchie M.G."/>
            <person name="Robin C."/>
            <person name="Rogers Y.H."/>
            <person name="Rohde C."/>
            <person name="Rozas J."/>
            <person name="Rubenfield M.J."/>
            <person name="Ruiz A."/>
            <person name="Russo S."/>
            <person name="Salzberg S.L."/>
            <person name="Sanchez-Gracia A."/>
            <person name="Saranga D.J."/>
            <person name="Sato H."/>
            <person name="Schaeffer S.W."/>
            <person name="Schatz M.C."/>
            <person name="Schlenke T."/>
            <person name="Schwartz R."/>
            <person name="Segarra C."/>
            <person name="Singh R.S."/>
            <person name="Sirot L."/>
            <person name="Sirota M."/>
            <person name="Sisneros N.B."/>
            <person name="Smith C.D."/>
            <person name="Smith T.F."/>
            <person name="Spieth J."/>
            <person name="Stage D.E."/>
            <person name="Stark A."/>
            <person name="Stephan W."/>
            <person name="Strausberg R.L."/>
            <person name="Strempel S."/>
            <person name="Sturgill D."/>
            <person name="Sutton G."/>
            <person name="Sutton G.G."/>
            <person name="Tao W."/>
            <person name="Teichmann S."/>
            <person name="Tobari Y.N."/>
            <person name="Tomimura Y."/>
            <person name="Tsolas J.M."/>
            <person name="Valente V.L."/>
            <person name="Venter E."/>
            <person name="Venter J.C."/>
            <person name="Vicario S."/>
            <person name="Vieira F.G."/>
            <person name="Vilella A.J."/>
            <person name="Villasante A."/>
            <person name="Walenz B."/>
            <person name="Wang J."/>
            <person name="Wasserman M."/>
            <person name="Watts T."/>
            <person name="Wilson D."/>
            <person name="Wilson R.K."/>
            <person name="Wing R.A."/>
            <person name="Wolfner M.F."/>
            <person name="Wong A."/>
            <person name="Wong G.K."/>
            <person name="Wu C.I."/>
            <person name="Wu G."/>
            <person name="Yamamoto D."/>
            <person name="Yang H.P."/>
            <person name="Yang S.P."/>
            <person name="Yorke J.A."/>
            <person name="Yoshida K."/>
            <person name="Zdobnov E."/>
            <person name="Zhang P."/>
            <person name="Zhang Y."/>
            <person name="Zimin A.V."/>
            <person name="Baldwin J."/>
            <person name="Abdouelleil A."/>
            <person name="Abdulkadir J."/>
            <person name="Abebe A."/>
            <person name="Abera B."/>
            <person name="Abreu J."/>
            <person name="Acer S.C."/>
            <person name="Aftuck L."/>
            <person name="Alexander A."/>
            <person name="An P."/>
            <person name="Anderson E."/>
            <person name="Anderson S."/>
            <person name="Arachi H."/>
            <person name="Azer M."/>
            <person name="Bachantsang P."/>
            <person name="Barry A."/>
            <person name="Bayul T."/>
            <person name="Berlin A."/>
            <person name="Bessette D."/>
            <person name="Bloom T."/>
            <person name="Blye J."/>
            <person name="Boguslavskiy L."/>
            <person name="Bonnet C."/>
            <person name="Boukhgalter B."/>
            <person name="Bourzgui I."/>
            <person name="Brown A."/>
            <person name="Cahill P."/>
            <person name="Channer S."/>
            <person name="Cheshatsang Y."/>
            <person name="Chuda L."/>
            <person name="Citroen M."/>
            <person name="Collymore A."/>
            <person name="Cooke P."/>
            <person name="Costello M."/>
            <person name="D'Aco K."/>
            <person name="Daza R."/>
            <person name="De Haan G."/>
            <person name="DeGray S."/>
            <person name="DeMaso C."/>
            <person name="Dhargay N."/>
            <person name="Dooley K."/>
            <person name="Dooley E."/>
            <person name="Doricent M."/>
            <person name="Dorje P."/>
            <person name="Dorjee K."/>
            <person name="Dupes A."/>
            <person name="Elong R."/>
            <person name="Falk J."/>
            <person name="Farina A."/>
            <person name="Faro S."/>
            <person name="Ferguson D."/>
            <person name="Fisher S."/>
            <person name="Foley C.D."/>
            <person name="Franke A."/>
            <person name="Friedrich D."/>
            <person name="Gadbois L."/>
            <person name="Gearin G."/>
            <person name="Gearin C.R."/>
            <person name="Giannoukos G."/>
            <person name="Goode T."/>
            <person name="Graham J."/>
            <person name="Grandbois E."/>
            <person name="Grewal S."/>
            <person name="Gyaltsen K."/>
            <person name="Hafez N."/>
            <person name="Hagos B."/>
            <person name="Hall J."/>
            <person name="Henson C."/>
            <person name="Hollinger A."/>
            <person name="Honan T."/>
            <person name="Huard M.D."/>
            <person name="Hughes L."/>
            <person name="Hurhula B."/>
            <person name="Husby M.E."/>
            <person name="Kamat A."/>
            <person name="Kanga B."/>
            <person name="Kashin S."/>
            <person name="Khazanovich D."/>
            <person name="Kisner P."/>
            <person name="Lance K."/>
            <person name="Lara M."/>
            <person name="Lee W."/>
            <person name="Lennon N."/>
            <person name="Letendre F."/>
            <person name="LeVine R."/>
            <person name="Lipovsky A."/>
            <person name="Liu X."/>
            <person name="Liu J."/>
            <person name="Liu S."/>
            <person name="Lokyitsang T."/>
            <person name="Lokyitsang Y."/>
            <person name="Lubonja R."/>
            <person name="Lui A."/>
            <person name="MacDonald P."/>
            <person name="Magnisalis V."/>
            <person name="Maru K."/>
            <person name="Matthews C."/>
            <person name="McCusker W."/>
            <person name="McDonough S."/>
            <person name="Mehta T."/>
            <person name="Meldrim J."/>
            <person name="Meneus L."/>
            <person name="Mihai O."/>
            <person name="Mihalev A."/>
            <person name="Mihova T."/>
            <person name="Mittelman R."/>
            <person name="Mlenga V."/>
            <person name="Montmayeur A."/>
            <person name="Mulrain L."/>
            <person name="Navidi A."/>
            <person name="Naylor J."/>
            <person name="Negash T."/>
            <person name="Nguyen T."/>
            <person name="Nguyen N."/>
            <person name="Nicol R."/>
            <person name="Norbu C."/>
            <person name="Norbu N."/>
            <person name="Novod N."/>
            <person name="O'Neill B."/>
            <person name="Osman S."/>
            <person name="Markiewicz E."/>
            <person name="Oyono O.L."/>
            <person name="Patti C."/>
            <person name="Phunkhang P."/>
            <person name="Pierre F."/>
            <person name="Priest M."/>
            <person name="Raghuraman S."/>
            <person name="Rege F."/>
            <person name="Reyes R."/>
            <person name="Rise C."/>
            <person name="Rogov P."/>
            <person name="Ross K."/>
            <person name="Ryan E."/>
            <person name="Settipalli S."/>
            <person name="Shea T."/>
            <person name="Sherpa N."/>
            <person name="Shi L."/>
            <person name="Shih D."/>
            <person name="Sparrow T."/>
            <person name="Spaulding J."/>
            <person name="Stalker J."/>
            <person name="Stange-Thomann N."/>
            <person name="Stavropoulos S."/>
            <person name="Stone C."/>
            <person name="Strader C."/>
            <person name="Tesfaye S."/>
            <person name="Thomson T."/>
            <person name="Thoulutsang Y."/>
            <person name="Thoulutsang D."/>
            <person name="Topham K."/>
            <person name="Topping I."/>
            <person name="Tsamla T."/>
            <person name="Vassiliev H."/>
            <person name="Vo A."/>
            <person name="Wangchuk T."/>
            <person name="Wangdi T."/>
            <person name="Weiand M."/>
            <person name="Wilkinson J."/>
            <person name="Wilson A."/>
            <person name="Yadav S."/>
            <person name="Young G."/>
            <person name="Yu Q."/>
            <person name="Zembek L."/>
            <person name="Zhong D."/>
            <person name="Zimmer A."/>
            <person name="Zwirko Z."/>
            <person name="Jaffe D.B."/>
            <person name="Alvarez P."/>
            <person name="Brockman W."/>
            <person name="Butler J."/>
            <person name="Chin C."/>
            <person name="Gnerre S."/>
            <person name="Grabherr M."/>
            <person name="Kleber M."/>
            <person name="Mauceli E."/>
            <person name="MacCallum I."/>
        </authorList>
    </citation>
    <scope>NUCLEOTIDE SEQUENCE [LARGE SCALE GENOMIC DNA]</scope>
    <source>
        <strain evidence="3">Tucson 15287-2541.00</strain>
    </source>
</reference>
<accession>B4K3T3</accession>
<evidence type="ECO:0000256" key="1">
    <source>
        <dbReference type="SAM" id="MobiDB-lite"/>
    </source>
</evidence>
<organism evidence="3">
    <name type="scientific">Drosophila grimshawi</name>
    <name type="common">Hawaiian fruit fly</name>
    <name type="synonym">Idiomyia grimshawi</name>
    <dbReference type="NCBI Taxonomy" id="7222"/>
    <lineage>
        <taxon>Eukaryota</taxon>
        <taxon>Metazoa</taxon>
        <taxon>Ecdysozoa</taxon>
        <taxon>Arthropoda</taxon>
        <taxon>Hexapoda</taxon>
        <taxon>Insecta</taxon>
        <taxon>Pterygota</taxon>
        <taxon>Neoptera</taxon>
        <taxon>Endopterygota</taxon>
        <taxon>Diptera</taxon>
        <taxon>Brachycera</taxon>
        <taxon>Muscomorpha</taxon>
        <taxon>Ephydroidea</taxon>
        <taxon>Drosophilidae</taxon>
        <taxon>Drosophila</taxon>
        <taxon>Hawaiian Drosophila</taxon>
    </lineage>
</organism>
<dbReference type="Proteomes" id="UP000001070">
    <property type="component" value="Unassembled WGS sequence"/>
</dbReference>
<sequence>GSEFLEGYSINCDQNPIRSTSAASPNDSLRPITERTSPASDLSELPVLPEPGHTNIIEGAARTSRSSGD</sequence>
<feature type="compositionally biased region" description="Polar residues" evidence="1">
    <location>
        <begin position="11"/>
        <end position="27"/>
    </location>
</feature>
<gene>
    <name evidence="2" type="primary">Dgri\GH13966</name>
    <name evidence="2" type="ORF">Dgri_GH13966</name>
</gene>
<protein>
    <submittedName>
        <fullName evidence="2">GH13966</fullName>
    </submittedName>
</protein>
<evidence type="ECO:0000313" key="3">
    <source>
        <dbReference type="Proteomes" id="UP000001070"/>
    </source>
</evidence>
<dbReference type="HOGENOM" id="CLU_2783175_0_0_1"/>
<feature type="non-terminal residue" evidence="2">
    <location>
        <position position="1"/>
    </location>
</feature>
<dbReference type="EMBL" id="CH925495">
    <property type="protein sequence ID" value="EDW04746.1"/>
    <property type="molecule type" value="Genomic_DNA"/>
</dbReference>
<evidence type="ECO:0000313" key="2">
    <source>
        <dbReference type="EMBL" id="EDW04746.1"/>
    </source>
</evidence>
<dbReference type="InParanoid" id="B4K3T3"/>
<feature type="region of interest" description="Disordered" evidence="1">
    <location>
        <begin position="1"/>
        <end position="69"/>
    </location>
</feature>
<proteinExistence type="predicted"/>